<sequence>MFFKQRPATDRIAQDAYEAYALSTDNRSVHGEELPPWDDLSRPVQNGWKLAAEAVRHRVELNA</sequence>
<protein>
    <submittedName>
        <fullName evidence="1">Uncharacterized protein</fullName>
    </submittedName>
</protein>
<keyword evidence="2" id="KW-1185">Reference proteome</keyword>
<dbReference type="RefSeq" id="WP_409122775.1">
    <property type="nucleotide sequence ID" value="NZ_JBJVNI010000023.1"/>
</dbReference>
<dbReference type="Proteomes" id="UP001631957">
    <property type="component" value="Unassembled WGS sequence"/>
</dbReference>
<comment type="caution">
    <text evidence="1">The sequence shown here is derived from an EMBL/GenBank/DDBJ whole genome shotgun (WGS) entry which is preliminary data.</text>
</comment>
<gene>
    <name evidence="1" type="ORF">ACKI18_35105</name>
</gene>
<dbReference type="EMBL" id="JBJVNI010000023">
    <property type="protein sequence ID" value="MFM9613902.1"/>
    <property type="molecule type" value="Genomic_DNA"/>
</dbReference>
<evidence type="ECO:0000313" key="2">
    <source>
        <dbReference type="Proteomes" id="UP001631957"/>
    </source>
</evidence>
<organism evidence="1 2">
    <name type="scientific">Streptomyces niveiscabiei</name>
    <dbReference type="NCBI Taxonomy" id="164115"/>
    <lineage>
        <taxon>Bacteria</taxon>
        <taxon>Bacillati</taxon>
        <taxon>Actinomycetota</taxon>
        <taxon>Actinomycetes</taxon>
        <taxon>Kitasatosporales</taxon>
        <taxon>Streptomycetaceae</taxon>
        <taxon>Streptomyces</taxon>
    </lineage>
</organism>
<reference evidence="1 2" key="1">
    <citation type="submission" date="2024-12" db="EMBL/GenBank/DDBJ databases">
        <title>Forecasting of Potato common scab and diversities of Pathogenic streptomyces spp. in china.</title>
        <authorList>
            <person name="Handique U."/>
            <person name="Wu J."/>
        </authorList>
    </citation>
    <scope>NUCLEOTIDE SEQUENCE [LARGE SCALE GENOMIC DNA]</scope>
    <source>
        <strain evidence="1 2">ZRIMU1530</strain>
    </source>
</reference>
<proteinExistence type="predicted"/>
<evidence type="ECO:0000313" key="1">
    <source>
        <dbReference type="EMBL" id="MFM9613902.1"/>
    </source>
</evidence>
<accession>A0ABW9I405</accession>
<name>A0ABW9I405_9ACTN</name>